<feature type="transmembrane region" description="Helical" evidence="5">
    <location>
        <begin position="104"/>
        <end position="127"/>
    </location>
</feature>
<dbReference type="PANTHER" id="PTHR24064">
    <property type="entry name" value="SOLUTE CARRIER FAMILY 22 MEMBER"/>
    <property type="match status" value="1"/>
</dbReference>
<keyword evidence="6" id="KW-1185">Reference proteome</keyword>
<dbReference type="Proteomes" id="UP000887578">
    <property type="component" value="Unplaced"/>
</dbReference>
<dbReference type="InterPro" id="IPR005828">
    <property type="entry name" value="MFS_sugar_transport-like"/>
</dbReference>
<evidence type="ECO:0000313" key="6">
    <source>
        <dbReference type="Proteomes" id="UP000887578"/>
    </source>
</evidence>
<dbReference type="Pfam" id="PF00083">
    <property type="entry name" value="Sugar_tr"/>
    <property type="match status" value="1"/>
</dbReference>
<sequence length="152" mass="16809">MFHIFKSRPLLLRTIIICTVWIATALVYYGLVIALSDQSAPGRVLFSGNFFVNNAVAGAIEIPTLFGCVYLMKFGRKRSQMITLIGAAVCILFAMAAINSKSQALSLIFMLLSKIFIQGAFNVLYIFTSEMYPTVIRNSAVGFNSMVSKKLF</sequence>
<dbReference type="GO" id="GO:0016020">
    <property type="term" value="C:membrane"/>
    <property type="evidence" value="ECO:0007669"/>
    <property type="project" value="UniProtKB-SubCell"/>
</dbReference>
<feature type="transmembrane region" description="Helical" evidence="5">
    <location>
        <begin position="51"/>
        <end position="72"/>
    </location>
</feature>
<dbReference type="InterPro" id="IPR036259">
    <property type="entry name" value="MFS_trans_sf"/>
</dbReference>
<evidence type="ECO:0000256" key="2">
    <source>
        <dbReference type="ARBA" id="ARBA00022692"/>
    </source>
</evidence>
<evidence type="ECO:0000256" key="4">
    <source>
        <dbReference type="ARBA" id="ARBA00023136"/>
    </source>
</evidence>
<evidence type="ECO:0000256" key="1">
    <source>
        <dbReference type="ARBA" id="ARBA00004141"/>
    </source>
</evidence>
<dbReference type="GO" id="GO:0022857">
    <property type="term" value="F:transmembrane transporter activity"/>
    <property type="evidence" value="ECO:0007669"/>
    <property type="project" value="InterPro"/>
</dbReference>
<reference evidence="7" key="1">
    <citation type="submission" date="2022-11" db="UniProtKB">
        <authorList>
            <consortium name="WormBaseParasite"/>
        </authorList>
    </citation>
    <scope>IDENTIFICATION</scope>
</reference>
<dbReference type="WBParaSite" id="PDA_v2.g1228.t1">
    <property type="protein sequence ID" value="PDA_v2.g1228.t1"/>
    <property type="gene ID" value="PDA_v2.g1228"/>
</dbReference>
<comment type="subcellular location">
    <subcellularLocation>
        <location evidence="1">Membrane</location>
        <topology evidence="1">Multi-pass membrane protein</topology>
    </subcellularLocation>
</comment>
<dbReference type="SUPFAM" id="SSF103473">
    <property type="entry name" value="MFS general substrate transporter"/>
    <property type="match status" value="1"/>
</dbReference>
<organism evidence="6 7">
    <name type="scientific">Panagrolaimus davidi</name>
    <dbReference type="NCBI Taxonomy" id="227884"/>
    <lineage>
        <taxon>Eukaryota</taxon>
        <taxon>Metazoa</taxon>
        <taxon>Ecdysozoa</taxon>
        <taxon>Nematoda</taxon>
        <taxon>Chromadorea</taxon>
        <taxon>Rhabditida</taxon>
        <taxon>Tylenchina</taxon>
        <taxon>Panagrolaimomorpha</taxon>
        <taxon>Panagrolaimoidea</taxon>
        <taxon>Panagrolaimidae</taxon>
        <taxon>Panagrolaimus</taxon>
    </lineage>
</organism>
<name>A0A914PC21_9BILA</name>
<feature type="transmembrane region" description="Helical" evidence="5">
    <location>
        <begin position="12"/>
        <end position="31"/>
    </location>
</feature>
<accession>A0A914PC21</accession>
<dbReference type="AlphaFoldDB" id="A0A914PC21"/>
<keyword evidence="2 5" id="KW-0812">Transmembrane</keyword>
<proteinExistence type="predicted"/>
<evidence type="ECO:0000256" key="5">
    <source>
        <dbReference type="SAM" id="Phobius"/>
    </source>
</evidence>
<keyword evidence="4 5" id="KW-0472">Membrane</keyword>
<keyword evidence="3 5" id="KW-1133">Transmembrane helix</keyword>
<evidence type="ECO:0000256" key="3">
    <source>
        <dbReference type="ARBA" id="ARBA00022989"/>
    </source>
</evidence>
<feature type="transmembrane region" description="Helical" evidence="5">
    <location>
        <begin position="81"/>
        <end position="98"/>
    </location>
</feature>
<dbReference type="Gene3D" id="1.20.1250.20">
    <property type="entry name" value="MFS general substrate transporter like domains"/>
    <property type="match status" value="1"/>
</dbReference>
<protein>
    <submittedName>
        <fullName evidence="7">Sugar transporter</fullName>
    </submittedName>
</protein>
<evidence type="ECO:0000313" key="7">
    <source>
        <dbReference type="WBParaSite" id="PDA_v2.g1228.t1"/>
    </source>
</evidence>